<dbReference type="PANTHER" id="PTHR38784">
    <property type="entry name" value="SUCROSE PHOSPHORYLASE"/>
    <property type="match status" value="1"/>
</dbReference>
<dbReference type="Gene3D" id="3.90.400.10">
    <property type="entry name" value="Oligo-1,6-glucosidase, Domain 2"/>
    <property type="match status" value="1"/>
</dbReference>
<evidence type="ECO:0000256" key="4">
    <source>
        <dbReference type="PIRSR" id="PIRSR003059-1"/>
    </source>
</evidence>
<dbReference type="Proteomes" id="UP000288246">
    <property type="component" value="Unassembled WGS sequence"/>
</dbReference>
<feature type="binding site" evidence="5">
    <location>
        <position position="90"/>
    </location>
    <ligand>
        <name>substrate</name>
    </ligand>
</feature>
<feature type="active site" description="Nucleophile" evidence="4">
    <location>
        <position position="194"/>
    </location>
</feature>
<dbReference type="SMART" id="SM00642">
    <property type="entry name" value="Aamy"/>
    <property type="match status" value="1"/>
</dbReference>
<gene>
    <name evidence="7" type="ORF">CTKZ_35830</name>
</gene>
<dbReference type="Pfam" id="PF00128">
    <property type="entry name" value="Alpha-amylase"/>
    <property type="match status" value="1"/>
</dbReference>
<evidence type="ECO:0000313" key="7">
    <source>
        <dbReference type="EMBL" id="GCD22021.1"/>
    </source>
</evidence>
<feature type="binding site" evidence="5">
    <location>
        <begin position="291"/>
        <end position="292"/>
    </location>
    <ligand>
        <name>substrate</name>
    </ligand>
</feature>
<dbReference type="Gene3D" id="3.20.20.80">
    <property type="entry name" value="Glycosidases"/>
    <property type="match status" value="1"/>
</dbReference>
<organism evidence="7 8">
    <name type="scientific">Cellulomonas algicola</name>
    <dbReference type="NCBI Taxonomy" id="2071633"/>
    <lineage>
        <taxon>Bacteria</taxon>
        <taxon>Bacillati</taxon>
        <taxon>Actinomycetota</taxon>
        <taxon>Actinomycetes</taxon>
        <taxon>Micrococcales</taxon>
        <taxon>Cellulomonadaceae</taxon>
        <taxon>Cellulomonas</taxon>
    </lineage>
</organism>
<feature type="binding site" evidence="5">
    <location>
        <begin position="348"/>
        <end position="351"/>
    </location>
    <ligand>
        <name>substrate</name>
    </ligand>
</feature>
<keyword evidence="3" id="KW-0808">Transferase</keyword>
<comment type="caution">
    <text evidence="7">The sequence shown here is derived from an EMBL/GenBank/DDBJ whole genome shotgun (WGS) entry which is preliminary data.</text>
</comment>
<reference evidence="7 8" key="1">
    <citation type="submission" date="2018-11" db="EMBL/GenBank/DDBJ databases">
        <title>Draft genome sequence of Cellulomonas takizawaensis strain TKZ-21.</title>
        <authorList>
            <person name="Yamamura H."/>
            <person name="Hayashi T."/>
            <person name="Hamada M."/>
            <person name="Serisawa Y."/>
            <person name="Matsuyama K."/>
            <person name="Nakagawa Y."/>
            <person name="Otoguro M."/>
            <person name="Yanagida F."/>
            <person name="Hayakawa M."/>
        </authorList>
    </citation>
    <scope>NUCLEOTIDE SEQUENCE [LARGE SCALE GENOMIC DNA]</scope>
    <source>
        <strain evidence="7 8">TKZ-21</strain>
    </source>
</reference>
<sequence>MALRDQVQLITYADRLAGDLPGLARLLRSPELAGVFGGVHVLPFFTPFDGADAGFDPVDHTHVDPRLGTWDDVRDLARTHDVVVDLIVNHVSADSPAFRDVRERGDASPHASMFLTMSSVFPGGATEADLTRIYRPRPGLPFTPVRLGDRWRYVWTTFTPQQVDIDVHADAGRAYLTSILDAVAGAGVRLVRLDAVGYAVKTPGTTCFMTPETFAFIEDFTARARERGVDVLVEVHAYYERQVQIGRSVDLVYDFALPPLVLHALYTGDGAALVRWLGMRPANAVTVLDTHDGIGVIDVGRDQTVEPGEPERPGLLTPSQVDELVEGIHARTGGASARATGAAASNLDLYQVNSTFYDALGRDDARYLAARAVQLFTPGIPQVYYVGALAGGNDVDLLERTGVGRDVNRHRYTPDEVAAALVRPVVRALLALCRFRNTHPAFGGGVEVGLAGSLLSLTRRAGTAVASLDVDLATGAAHVTWTGADGATGTCDDLLDLPGTW</sequence>
<feature type="binding site" evidence="5">
    <location>
        <position position="52"/>
    </location>
    <ligand>
        <name>substrate</name>
    </ligand>
</feature>
<keyword evidence="8" id="KW-1185">Reference proteome</keyword>
<accession>A0A401V568</accession>
<evidence type="ECO:0000256" key="2">
    <source>
        <dbReference type="ARBA" id="ARBA00022676"/>
    </source>
</evidence>
<dbReference type="InterPro" id="IPR022527">
    <property type="entry name" value="Sucrose_phospho"/>
</dbReference>
<dbReference type="EMBL" id="BHYL01000411">
    <property type="protein sequence ID" value="GCD22021.1"/>
    <property type="molecule type" value="Genomic_DNA"/>
</dbReference>
<dbReference type="InterPro" id="IPR016377">
    <property type="entry name" value="Sucrose_GGa_phosphorylase-rel"/>
</dbReference>
<comment type="similarity">
    <text evidence="1">Belongs to the glycosyl hydrolase 13 family. Sucrose phosphorylase subfamily.</text>
</comment>
<evidence type="ECO:0000256" key="3">
    <source>
        <dbReference type="ARBA" id="ARBA00022679"/>
    </source>
</evidence>
<dbReference type="GO" id="GO:0005975">
    <property type="term" value="P:carbohydrate metabolic process"/>
    <property type="evidence" value="ECO:0007669"/>
    <property type="project" value="InterPro"/>
</dbReference>
<dbReference type="InterPro" id="IPR017853">
    <property type="entry name" value="GH"/>
</dbReference>
<protein>
    <submittedName>
        <fullName evidence="7">Sucrose phosphorylase</fullName>
    </submittedName>
</protein>
<dbReference type="SUPFAM" id="SSF51445">
    <property type="entry name" value="(Trans)glycosidases"/>
    <property type="match status" value="1"/>
</dbReference>
<feature type="binding site" evidence="5">
    <location>
        <position position="234"/>
    </location>
    <ligand>
        <name>substrate</name>
    </ligand>
</feature>
<dbReference type="RefSeq" id="WP_200829850.1">
    <property type="nucleotide sequence ID" value="NZ_BHYL01000411.1"/>
</dbReference>
<dbReference type="InterPro" id="IPR006047">
    <property type="entry name" value="GH13_cat_dom"/>
</dbReference>
<evidence type="ECO:0000259" key="6">
    <source>
        <dbReference type="SMART" id="SM00642"/>
    </source>
</evidence>
<evidence type="ECO:0000256" key="1">
    <source>
        <dbReference type="ARBA" id="ARBA00008452"/>
    </source>
</evidence>
<evidence type="ECO:0000256" key="5">
    <source>
        <dbReference type="PIRSR" id="PIRSR003059-2"/>
    </source>
</evidence>
<proteinExistence type="inferred from homology"/>
<dbReference type="InterPro" id="IPR045857">
    <property type="entry name" value="O16G_dom_2"/>
</dbReference>
<dbReference type="GO" id="GO:0004645">
    <property type="term" value="F:1,4-alpha-oligoglucan phosphorylase activity"/>
    <property type="evidence" value="ECO:0007669"/>
    <property type="project" value="InterPro"/>
</dbReference>
<dbReference type="PIRSF" id="PIRSF003059">
    <property type="entry name" value="Sucrose_phosphorylase"/>
    <property type="match status" value="1"/>
</dbReference>
<dbReference type="PANTHER" id="PTHR38784:SF1">
    <property type="entry name" value="SUCROSE PHOSPHORYLASE"/>
    <property type="match status" value="1"/>
</dbReference>
<feature type="domain" description="Glycosyl hydrolase family 13 catalytic" evidence="6">
    <location>
        <begin position="6"/>
        <end position="418"/>
    </location>
</feature>
<dbReference type="NCBIfam" id="TIGR03852">
    <property type="entry name" value="sucrose_gtfA"/>
    <property type="match status" value="1"/>
</dbReference>
<keyword evidence="2" id="KW-0328">Glycosyltransferase</keyword>
<evidence type="ECO:0000313" key="8">
    <source>
        <dbReference type="Proteomes" id="UP000288246"/>
    </source>
</evidence>
<dbReference type="AlphaFoldDB" id="A0A401V568"/>
<name>A0A401V568_9CELL</name>
<feature type="binding site" evidence="5">
    <location>
        <position position="405"/>
    </location>
    <ligand>
        <name>substrate</name>
    </ligand>
</feature>
<feature type="binding site" evidence="5">
    <location>
        <begin position="192"/>
        <end position="194"/>
    </location>
    <ligand>
        <name>substrate</name>
    </ligand>
</feature>
<feature type="active site" description="Proton donor" evidence="4">
    <location>
        <position position="234"/>
    </location>
</feature>